<evidence type="ECO:0000259" key="1">
    <source>
        <dbReference type="Pfam" id="PF00535"/>
    </source>
</evidence>
<proteinExistence type="predicted"/>
<organism evidence="2 3">
    <name type="scientific">Mucilaginibacter celer</name>
    <dbReference type="NCBI Taxonomy" id="2305508"/>
    <lineage>
        <taxon>Bacteria</taxon>
        <taxon>Pseudomonadati</taxon>
        <taxon>Bacteroidota</taxon>
        <taxon>Sphingobacteriia</taxon>
        <taxon>Sphingobacteriales</taxon>
        <taxon>Sphingobacteriaceae</taxon>
        <taxon>Mucilaginibacter</taxon>
    </lineage>
</organism>
<dbReference type="Proteomes" id="UP000270046">
    <property type="component" value="Chromosome"/>
</dbReference>
<dbReference type="GO" id="GO:0016740">
    <property type="term" value="F:transferase activity"/>
    <property type="evidence" value="ECO:0007669"/>
    <property type="project" value="UniProtKB-KW"/>
</dbReference>
<keyword evidence="3" id="KW-1185">Reference proteome</keyword>
<dbReference type="InterPro" id="IPR050834">
    <property type="entry name" value="Glycosyltransf_2"/>
</dbReference>
<dbReference type="EMBL" id="CP032869">
    <property type="protein sequence ID" value="AYL95259.1"/>
    <property type="molecule type" value="Genomic_DNA"/>
</dbReference>
<dbReference type="CDD" id="cd00761">
    <property type="entry name" value="Glyco_tranf_GTA_type"/>
    <property type="match status" value="1"/>
</dbReference>
<feature type="domain" description="Glycosyltransferase 2-like" evidence="1">
    <location>
        <begin position="3"/>
        <end position="162"/>
    </location>
</feature>
<dbReference type="Gene3D" id="3.90.550.10">
    <property type="entry name" value="Spore Coat Polysaccharide Biosynthesis Protein SpsA, Chain A"/>
    <property type="match status" value="1"/>
</dbReference>
<dbReference type="AlphaFoldDB" id="A0A494VMB6"/>
<evidence type="ECO:0000313" key="2">
    <source>
        <dbReference type="EMBL" id="AYL95259.1"/>
    </source>
</evidence>
<protein>
    <submittedName>
        <fullName evidence="2">Glycosyltransferase</fullName>
    </submittedName>
</protein>
<dbReference type="OrthoDB" id="927791at2"/>
<name>A0A494VMB6_9SPHI</name>
<dbReference type="PANTHER" id="PTHR43685:SF2">
    <property type="entry name" value="GLYCOSYLTRANSFERASE 2-LIKE DOMAIN-CONTAINING PROTEIN"/>
    <property type="match status" value="1"/>
</dbReference>
<dbReference type="KEGG" id="muh:HYN43_008115"/>
<evidence type="ECO:0000313" key="3">
    <source>
        <dbReference type="Proteomes" id="UP000270046"/>
    </source>
</evidence>
<accession>A0A494VMB6</accession>
<dbReference type="SUPFAM" id="SSF53448">
    <property type="entry name" value="Nucleotide-diphospho-sugar transferases"/>
    <property type="match status" value="1"/>
</dbReference>
<dbReference type="InterPro" id="IPR001173">
    <property type="entry name" value="Glyco_trans_2-like"/>
</dbReference>
<dbReference type="RefSeq" id="WP_119408962.1">
    <property type="nucleotide sequence ID" value="NZ_CP032869.1"/>
</dbReference>
<dbReference type="PANTHER" id="PTHR43685">
    <property type="entry name" value="GLYCOSYLTRANSFERASE"/>
    <property type="match status" value="1"/>
</dbReference>
<gene>
    <name evidence="2" type="ORF">HYN43_008115</name>
</gene>
<dbReference type="Pfam" id="PF00535">
    <property type="entry name" value="Glycos_transf_2"/>
    <property type="match status" value="1"/>
</dbReference>
<reference evidence="2 3" key="1">
    <citation type="submission" date="2018-10" db="EMBL/GenBank/DDBJ databases">
        <title>Genome sequencing of Mucilaginibacter sp. HYN0043.</title>
        <authorList>
            <person name="Kim M."/>
            <person name="Yi H."/>
        </authorList>
    </citation>
    <scope>NUCLEOTIDE SEQUENCE [LARGE SCALE GENOMIC DNA]</scope>
    <source>
        <strain evidence="2 3">HYN0043</strain>
    </source>
</reference>
<keyword evidence="2" id="KW-0808">Transferase</keyword>
<dbReference type="InterPro" id="IPR029044">
    <property type="entry name" value="Nucleotide-diphossugar_trans"/>
</dbReference>
<sequence length="297" mass="33870">MISVIIPCYNSEDCLPRAVQSVLSQSYHDTELILVNNNSTDGTWQLLEGYEMKYPDKVFICNELKPGAPAARNAGLNIARGEWIQFLDADDELLPDKLLQQFTIALKKQADVVIGGSLLRYNTNGNIKEIWRHTDNNVWRGLISSNLGITSSNLWRRNTLLKVSGWDESQTSSQEYHLLFRLLKNGAKIAADKAFNTIIYFSGDSVSKSTDSKKLAGIFNRRIDLRTSIKQYLIACNRLTPMLSQAIDNYIYAEAMRMYPFIPDDVTDVIMRHAPKVNWLSKFKQKSRSLLKRLSRL</sequence>